<reference evidence="4 5" key="1">
    <citation type="submission" date="2014-03" db="EMBL/GenBank/DDBJ databases">
        <title>Genomics of Bifidobacteria.</title>
        <authorList>
            <person name="Ventura M."/>
            <person name="Milani C."/>
            <person name="Lugli G.A."/>
        </authorList>
    </citation>
    <scope>NUCLEOTIDE SEQUENCE [LARGE SCALE GENOMIC DNA]</scope>
    <source>
        <strain evidence="4 5">JCM 13495</strain>
    </source>
</reference>
<accession>A0A087EGM7</accession>
<feature type="compositionally biased region" description="Basic and acidic residues" evidence="1">
    <location>
        <begin position="1"/>
        <end position="10"/>
    </location>
</feature>
<name>A0A087EGM7_9BIFI</name>
<evidence type="ECO:0000256" key="2">
    <source>
        <dbReference type="SAM" id="Phobius"/>
    </source>
</evidence>
<feature type="transmembrane region" description="Helical" evidence="2">
    <location>
        <begin position="162"/>
        <end position="188"/>
    </location>
</feature>
<dbReference type="InterPro" id="IPR021949">
    <property type="entry name" value="DUF3566_TM"/>
</dbReference>
<keyword evidence="2" id="KW-0812">Transmembrane</keyword>
<dbReference type="Pfam" id="PF12089">
    <property type="entry name" value="DUF3566"/>
    <property type="match status" value="1"/>
</dbReference>
<evidence type="ECO:0000313" key="4">
    <source>
        <dbReference type="EMBL" id="KFJ06928.1"/>
    </source>
</evidence>
<dbReference type="STRING" id="356829.BITS_1491"/>
<organism evidence="4 5">
    <name type="scientific">Bifidobacterium tsurumiense</name>
    <dbReference type="NCBI Taxonomy" id="356829"/>
    <lineage>
        <taxon>Bacteria</taxon>
        <taxon>Bacillati</taxon>
        <taxon>Actinomycetota</taxon>
        <taxon>Actinomycetes</taxon>
        <taxon>Bifidobacteriales</taxon>
        <taxon>Bifidobacteriaceae</taxon>
        <taxon>Bifidobacterium</taxon>
    </lineage>
</organism>
<dbReference type="AlphaFoldDB" id="A0A087EGM7"/>
<feature type="domain" description="DUF3566" evidence="3">
    <location>
        <begin position="88"/>
        <end position="204"/>
    </location>
</feature>
<evidence type="ECO:0000259" key="3">
    <source>
        <dbReference type="Pfam" id="PF12089"/>
    </source>
</evidence>
<sequence>MNENLDHTEGDELEDTSIDMNSVANDDDESDDIMNASATEGQSDSAGDAGHAPRVARSATGHAIPQAQTGVAGGIRANTNRHHTPRARRMNLSLTRFDAWSVAKVSFLLGVAGGIIQIVAAGLVWGLLNAVGVFDQVTQIVSSTGLDASGFNLADVFSLSTVLSAVTIFSIIEVVLITVLITIAALLYNVVSSLVGGVHVTLGDD</sequence>
<dbReference type="eggNOG" id="COG3266">
    <property type="taxonomic scope" value="Bacteria"/>
</dbReference>
<keyword evidence="2" id="KW-1133">Transmembrane helix</keyword>
<protein>
    <submittedName>
        <fullName evidence="4">Putative integral membrane protein</fullName>
    </submittedName>
</protein>
<feature type="region of interest" description="Disordered" evidence="1">
    <location>
        <begin position="1"/>
        <end position="79"/>
    </location>
</feature>
<comment type="caution">
    <text evidence="4">The sequence shown here is derived from an EMBL/GenBank/DDBJ whole genome shotgun (WGS) entry which is preliminary data.</text>
</comment>
<dbReference type="EMBL" id="JGZU01000006">
    <property type="protein sequence ID" value="KFJ06928.1"/>
    <property type="molecule type" value="Genomic_DNA"/>
</dbReference>
<evidence type="ECO:0000256" key="1">
    <source>
        <dbReference type="SAM" id="MobiDB-lite"/>
    </source>
</evidence>
<dbReference type="Proteomes" id="UP000029080">
    <property type="component" value="Unassembled WGS sequence"/>
</dbReference>
<keyword evidence="2" id="KW-0472">Membrane</keyword>
<feature type="transmembrane region" description="Helical" evidence="2">
    <location>
        <begin position="105"/>
        <end position="128"/>
    </location>
</feature>
<keyword evidence="5" id="KW-1185">Reference proteome</keyword>
<evidence type="ECO:0000313" key="5">
    <source>
        <dbReference type="Proteomes" id="UP000029080"/>
    </source>
</evidence>
<proteinExistence type="predicted"/>
<gene>
    <name evidence="4" type="ORF">BITS_1491</name>
</gene>
<feature type="compositionally biased region" description="Polar residues" evidence="1">
    <location>
        <begin position="36"/>
        <end position="45"/>
    </location>
</feature>